<dbReference type="Gene3D" id="1.10.630.10">
    <property type="entry name" value="Cytochrome P450"/>
    <property type="match status" value="1"/>
</dbReference>
<evidence type="ECO:0008006" key="12">
    <source>
        <dbReference type="Google" id="ProtNLM"/>
    </source>
</evidence>
<evidence type="ECO:0000256" key="5">
    <source>
        <dbReference type="ARBA" id="ARBA00022723"/>
    </source>
</evidence>
<keyword evidence="11" id="KW-1185">Reference proteome</keyword>
<dbReference type="InterPro" id="IPR050364">
    <property type="entry name" value="Cytochrome_P450_fung"/>
</dbReference>
<dbReference type="PANTHER" id="PTHR46300">
    <property type="entry name" value="P450, PUTATIVE (EUROFUNG)-RELATED-RELATED"/>
    <property type="match status" value="1"/>
</dbReference>
<evidence type="ECO:0000313" key="11">
    <source>
        <dbReference type="Proteomes" id="UP001498398"/>
    </source>
</evidence>
<evidence type="ECO:0000313" key="10">
    <source>
        <dbReference type="EMBL" id="KAK7446326.1"/>
    </source>
</evidence>
<accession>A0ABR1J4T8</accession>
<keyword evidence="7" id="KW-0408">Iron</keyword>
<feature type="transmembrane region" description="Helical" evidence="9">
    <location>
        <begin position="12"/>
        <end position="32"/>
    </location>
</feature>
<evidence type="ECO:0000256" key="1">
    <source>
        <dbReference type="ARBA" id="ARBA00001971"/>
    </source>
</evidence>
<comment type="cofactor">
    <cofactor evidence="1">
        <name>heme</name>
        <dbReference type="ChEBI" id="CHEBI:30413"/>
    </cofactor>
</comment>
<evidence type="ECO:0000256" key="8">
    <source>
        <dbReference type="ARBA" id="ARBA00023033"/>
    </source>
</evidence>
<evidence type="ECO:0000256" key="9">
    <source>
        <dbReference type="SAM" id="Phobius"/>
    </source>
</evidence>
<comment type="caution">
    <text evidence="10">The sequence shown here is derived from an EMBL/GenBank/DDBJ whole genome shotgun (WGS) entry which is preliminary data.</text>
</comment>
<organism evidence="10 11">
    <name type="scientific">Marasmiellus scandens</name>
    <dbReference type="NCBI Taxonomy" id="2682957"/>
    <lineage>
        <taxon>Eukaryota</taxon>
        <taxon>Fungi</taxon>
        <taxon>Dikarya</taxon>
        <taxon>Basidiomycota</taxon>
        <taxon>Agaricomycotina</taxon>
        <taxon>Agaricomycetes</taxon>
        <taxon>Agaricomycetidae</taxon>
        <taxon>Agaricales</taxon>
        <taxon>Marasmiineae</taxon>
        <taxon>Omphalotaceae</taxon>
        <taxon>Marasmiellus</taxon>
    </lineage>
</organism>
<protein>
    <recommendedName>
        <fullName evidence="12">Cytochrome P450</fullName>
    </recommendedName>
</protein>
<dbReference type="InterPro" id="IPR001128">
    <property type="entry name" value="Cyt_P450"/>
</dbReference>
<dbReference type="Proteomes" id="UP001498398">
    <property type="component" value="Unassembled WGS sequence"/>
</dbReference>
<sequence>MAPIEFFQNVQIFQVLATALVILLVKLCYSAYIRQKYWPPGPPGLPLFGNVFQLPQFPWFRLTEWKETYGPIFSLNLAGQPAIVINTHQAAVDLLNRRADIYSDRPRLIVSGEYLTGGFFIAFTSYGKQWLKLRRAAQEFLNVRVSKTYQPLQEYESVRLVSDIIQKPQEWDKHLLRSTTSIMLSSIYGLPSSESKDEILVAQFDEFSHRIVKSALPGAHLVELFPVLNIFPSWIAKWKRDALAWHTQTTRKLEKLLGDVRQRMDNETCKSYFCSLVLENNERHGLTNKETAWLAGTLLGAGAETTAASLSVFVLAMCLYPDVMCKAQTQVDQVVGRDRLPTFADFDNLHYIRAIVKEVLRWRPVGPLGMIIVEFMRFMEGLIHRDILVQFFLGQQIKMIGTMDSSFLKAHLFLSMLG</sequence>
<evidence type="ECO:0000256" key="7">
    <source>
        <dbReference type="ARBA" id="ARBA00023004"/>
    </source>
</evidence>
<evidence type="ECO:0000256" key="4">
    <source>
        <dbReference type="ARBA" id="ARBA00022617"/>
    </source>
</evidence>
<evidence type="ECO:0000256" key="6">
    <source>
        <dbReference type="ARBA" id="ARBA00023002"/>
    </source>
</evidence>
<keyword evidence="8" id="KW-0503">Monooxygenase</keyword>
<evidence type="ECO:0000256" key="3">
    <source>
        <dbReference type="ARBA" id="ARBA00010617"/>
    </source>
</evidence>
<keyword evidence="6" id="KW-0560">Oxidoreductase</keyword>
<keyword evidence="9" id="KW-1133">Transmembrane helix</keyword>
<comment type="pathway">
    <text evidence="2">Secondary metabolite biosynthesis.</text>
</comment>
<dbReference type="PRINTS" id="PR00463">
    <property type="entry name" value="EP450I"/>
</dbReference>
<proteinExistence type="inferred from homology"/>
<reference evidence="10 11" key="1">
    <citation type="submission" date="2024-01" db="EMBL/GenBank/DDBJ databases">
        <title>A draft genome for the cacao thread blight pathogen Marasmiellus scandens.</title>
        <authorList>
            <person name="Baruah I.K."/>
            <person name="Leung J."/>
            <person name="Bukari Y."/>
            <person name="Amoako-Attah I."/>
            <person name="Meinhardt L.W."/>
            <person name="Bailey B.A."/>
            <person name="Cohen S.P."/>
        </authorList>
    </citation>
    <scope>NUCLEOTIDE SEQUENCE [LARGE SCALE GENOMIC DNA]</scope>
    <source>
        <strain evidence="10 11">GH-19</strain>
    </source>
</reference>
<evidence type="ECO:0000256" key="2">
    <source>
        <dbReference type="ARBA" id="ARBA00005179"/>
    </source>
</evidence>
<dbReference type="Pfam" id="PF00067">
    <property type="entry name" value="p450"/>
    <property type="match status" value="1"/>
</dbReference>
<keyword evidence="9" id="KW-0812">Transmembrane</keyword>
<dbReference type="PANTHER" id="PTHR46300:SF1">
    <property type="entry name" value="P450, PUTATIVE (EUROFUNG)-RELATED"/>
    <property type="match status" value="1"/>
</dbReference>
<keyword evidence="5" id="KW-0479">Metal-binding</keyword>
<gene>
    <name evidence="10" type="ORF">VKT23_014532</name>
</gene>
<dbReference type="InterPro" id="IPR036396">
    <property type="entry name" value="Cyt_P450_sf"/>
</dbReference>
<dbReference type="EMBL" id="JBANRG010000044">
    <property type="protein sequence ID" value="KAK7446326.1"/>
    <property type="molecule type" value="Genomic_DNA"/>
</dbReference>
<dbReference type="SUPFAM" id="SSF48264">
    <property type="entry name" value="Cytochrome P450"/>
    <property type="match status" value="1"/>
</dbReference>
<keyword evidence="4" id="KW-0349">Heme</keyword>
<keyword evidence="9" id="KW-0472">Membrane</keyword>
<comment type="similarity">
    <text evidence="3">Belongs to the cytochrome P450 family.</text>
</comment>
<dbReference type="InterPro" id="IPR002401">
    <property type="entry name" value="Cyt_P450_E_grp-I"/>
</dbReference>
<name>A0ABR1J4T8_9AGAR</name>